<feature type="active site" evidence="4">
    <location>
        <position position="372"/>
    </location>
</feature>
<feature type="domain" description="Alpha/beta hydrolase fold-3" evidence="6">
    <location>
        <begin position="107"/>
        <end position="261"/>
    </location>
</feature>
<dbReference type="Pfam" id="PF07859">
    <property type="entry name" value="Abhydrolase_3"/>
    <property type="match status" value="2"/>
</dbReference>
<keyword evidence="2" id="KW-0378">Hydrolase</keyword>
<dbReference type="Proteomes" id="UP000515202">
    <property type="component" value="Unplaced"/>
</dbReference>
<dbReference type="PANTHER" id="PTHR48081:SF28">
    <property type="entry name" value="ALPHA_BETA HYDROLASE FOLD-3 DOMAIN-CONTAINING PROTEIN"/>
    <property type="match status" value="1"/>
</dbReference>
<dbReference type="GO" id="GO:0052689">
    <property type="term" value="F:carboxylic ester hydrolase activity"/>
    <property type="evidence" value="ECO:0007669"/>
    <property type="project" value="InterPro"/>
</dbReference>
<evidence type="ECO:0000256" key="4">
    <source>
        <dbReference type="PIRSR" id="PIRSR037251-1"/>
    </source>
</evidence>
<evidence type="ECO:0000256" key="3">
    <source>
        <dbReference type="ARBA" id="ARBA00023157"/>
    </source>
</evidence>
<name>A0A6P3RSY0_PTEVA</name>
<evidence type="ECO:0000256" key="2">
    <source>
        <dbReference type="ARBA" id="ARBA00022801"/>
    </source>
</evidence>
<keyword evidence="3" id="KW-1015">Disulfide bond</keyword>
<feature type="active site" evidence="4">
    <location>
        <position position="342"/>
    </location>
</feature>
<accession>A0A6P3RSY0</accession>
<organism evidence="7 8">
    <name type="scientific">Pteropus vampyrus</name>
    <name type="common">Large flying fox</name>
    <dbReference type="NCBI Taxonomy" id="132908"/>
    <lineage>
        <taxon>Eukaryota</taxon>
        <taxon>Metazoa</taxon>
        <taxon>Chordata</taxon>
        <taxon>Craniata</taxon>
        <taxon>Vertebrata</taxon>
        <taxon>Euteleostomi</taxon>
        <taxon>Mammalia</taxon>
        <taxon>Eutheria</taxon>
        <taxon>Laurasiatheria</taxon>
        <taxon>Chiroptera</taxon>
        <taxon>Yinpterochiroptera</taxon>
        <taxon>Pteropodoidea</taxon>
        <taxon>Pteropodidae</taxon>
        <taxon>Pteropodinae</taxon>
        <taxon>Pteropus</taxon>
    </lineage>
</organism>
<feature type="transmembrane region" description="Helical" evidence="5">
    <location>
        <begin position="5"/>
        <end position="22"/>
    </location>
</feature>
<evidence type="ECO:0000256" key="5">
    <source>
        <dbReference type="SAM" id="Phobius"/>
    </source>
</evidence>
<dbReference type="GO" id="GO:0016020">
    <property type="term" value="C:membrane"/>
    <property type="evidence" value="ECO:0007669"/>
    <property type="project" value="InterPro"/>
</dbReference>
<keyword evidence="5" id="KW-1133">Transmembrane helix</keyword>
<dbReference type="KEGG" id="pvp:105305978"/>
<evidence type="ECO:0000313" key="7">
    <source>
        <dbReference type="Proteomes" id="UP000515202"/>
    </source>
</evidence>
<proteinExistence type="inferred from homology"/>
<dbReference type="OrthoDB" id="408631at2759"/>
<dbReference type="Gene3D" id="3.40.50.1820">
    <property type="entry name" value="alpha/beta hydrolase"/>
    <property type="match status" value="1"/>
</dbReference>
<dbReference type="AlphaFoldDB" id="A0A6P3RSY0"/>
<comment type="similarity">
    <text evidence="1">Belongs to the 'GDXG' lipolytic enzyme family.</text>
</comment>
<dbReference type="InterPro" id="IPR013094">
    <property type="entry name" value="AB_hydrolase_3"/>
</dbReference>
<dbReference type="PIRSF" id="PIRSF037251">
    <property type="entry name" value="Arylacetamide_deacetylase"/>
    <property type="match status" value="1"/>
</dbReference>
<feature type="active site" evidence="4">
    <location>
        <position position="189"/>
    </location>
</feature>
<reference evidence="8" key="1">
    <citation type="submission" date="2025-08" db="UniProtKB">
        <authorList>
            <consortium name="RefSeq"/>
        </authorList>
    </citation>
    <scope>IDENTIFICATION</scope>
    <source>
        <tissue evidence="8">Kidney</tissue>
    </source>
</reference>
<evidence type="ECO:0000313" key="8">
    <source>
        <dbReference type="RefSeq" id="XP_011379138.1"/>
    </source>
</evidence>
<dbReference type="InterPro" id="IPR017157">
    <property type="entry name" value="Arylacetamide_deacetylase"/>
</dbReference>
<dbReference type="InterPro" id="IPR029058">
    <property type="entry name" value="AB_hydrolase_fold"/>
</dbReference>
<dbReference type="SUPFAM" id="SSF53474">
    <property type="entry name" value="alpha/beta-Hydrolases"/>
    <property type="match status" value="1"/>
</dbReference>
<gene>
    <name evidence="8" type="primary">LOC105305978</name>
</gene>
<dbReference type="InterPro" id="IPR050300">
    <property type="entry name" value="GDXG_lipolytic_enzyme"/>
</dbReference>
<evidence type="ECO:0000259" key="6">
    <source>
        <dbReference type="Pfam" id="PF07859"/>
    </source>
</evidence>
<keyword evidence="5" id="KW-0812">Transmembrane</keyword>
<dbReference type="GeneID" id="105305978"/>
<evidence type="ECO:0000256" key="1">
    <source>
        <dbReference type="ARBA" id="ARBA00010515"/>
    </source>
</evidence>
<keyword evidence="7" id="KW-1185">Reference proteome</keyword>
<keyword evidence="5" id="KW-0472">Membrane</keyword>
<dbReference type="RefSeq" id="XP_011379138.1">
    <property type="nucleotide sequence ID" value="XM_011380836.1"/>
</dbReference>
<dbReference type="PANTHER" id="PTHR48081">
    <property type="entry name" value="AB HYDROLASE SUPERFAMILY PROTEIN C4A8.06C"/>
    <property type="match status" value="1"/>
</dbReference>
<feature type="domain" description="Alpha/beta hydrolase fold-3" evidence="6">
    <location>
        <begin position="311"/>
        <end position="374"/>
    </location>
</feature>
<sequence length="398" mass="45949">MGRKSLYLLILGVLVAYYVYTPPPSDFEDPWKLIWLNAKMKTIIHLANFIELLGLYNFMDFIKILLHVKEVPPISDENITVTDTTFNHIPVRVYVPKKQSKALRRGIFYIHGGGWTFESAASQNNDLLSRWTADRLDAVVVLSNYRLLPKYHFPIQFEDVYNSLKWFLRKEVLAKYGVNPERIGLVGSSSGGNLAAAVVQKILDDPESKFKPKIQSLFYPTLQILDMDTPSHRENSNFPPFRQLTVRLWSEYFSTDRSLEKTILSNQHVPVESSHLLKFVNWSSLLPKRFIKGHVYNNRTYGSSELLKKYPDLLDVRVSPLLADDKKLRSLPQTYIITCQHDIFRDDGLMYVTRLQNAGVSVTHNHIENGIHGLLSLSGLKITHKMKNQYLSWLRENL</sequence>
<protein>
    <submittedName>
        <fullName evidence="8">Arylacetamide deacetylase-like</fullName>
    </submittedName>
</protein>